<feature type="compositionally biased region" description="Low complexity" evidence="1">
    <location>
        <begin position="33"/>
        <end position="43"/>
    </location>
</feature>
<dbReference type="OrthoDB" id="5517693at2"/>
<evidence type="ECO:0000313" key="2">
    <source>
        <dbReference type="EMBL" id="VEG27994.1"/>
    </source>
</evidence>
<name>A0A3S4V4I7_9ACTO</name>
<organism evidence="2 3">
    <name type="scientific">Actinomyces howellii</name>
    <dbReference type="NCBI Taxonomy" id="52771"/>
    <lineage>
        <taxon>Bacteria</taxon>
        <taxon>Bacillati</taxon>
        <taxon>Actinomycetota</taxon>
        <taxon>Actinomycetes</taxon>
        <taxon>Actinomycetales</taxon>
        <taxon>Actinomycetaceae</taxon>
        <taxon>Actinomyces</taxon>
    </lineage>
</organism>
<reference evidence="2 3" key="1">
    <citation type="submission" date="2018-12" db="EMBL/GenBank/DDBJ databases">
        <authorList>
            <consortium name="Pathogen Informatics"/>
        </authorList>
    </citation>
    <scope>NUCLEOTIDE SEQUENCE [LARGE SCALE GENOMIC DNA]</scope>
    <source>
        <strain evidence="2 3">NCTC11636</strain>
    </source>
</reference>
<feature type="compositionally biased region" description="Basic and acidic residues" evidence="1">
    <location>
        <begin position="208"/>
        <end position="223"/>
    </location>
</feature>
<evidence type="ECO:0008006" key="4">
    <source>
        <dbReference type="Google" id="ProtNLM"/>
    </source>
</evidence>
<keyword evidence="3" id="KW-1185">Reference proteome</keyword>
<dbReference type="RefSeq" id="WP_126382387.1">
    <property type="nucleotide sequence ID" value="NZ_LR134350.1"/>
</dbReference>
<gene>
    <name evidence="2" type="ORF">NCTC11636_01278</name>
</gene>
<protein>
    <recommendedName>
        <fullName evidence="4">DUF559 domain-containing protein</fullName>
    </recommendedName>
</protein>
<evidence type="ECO:0000313" key="3">
    <source>
        <dbReference type="Proteomes" id="UP000266895"/>
    </source>
</evidence>
<feature type="region of interest" description="Disordered" evidence="1">
    <location>
        <begin position="204"/>
        <end position="223"/>
    </location>
</feature>
<dbReference type="EMBL" id="LR134350">
    <property type="protein sequence ID" value="VEG27994.1"/>
    <property type="molecule type" value="Genomic_DNA"/>
</dbReference>
<feature type="region of interest" description="Disordered" evidence="1">
    <location>
        <begin position="1"/>
        <end position="106"/>
    </location>
</feature>
<proteinExistence type="predicted"/>
<dbReference type="KEGG" id="ahw:NCTC11636_01278"/>
<dbReference type="Proteomes" id="UP000266895">
    <property type="component" value="Chromosome"/>
</dbReference>
<feature type="compositionally biased region" description="Low complexity" evidence="1">
    <location>
        <begin position="1"/>
        <end position="12"/>
    </location>
</feature>
<evidence type="ECO:0000256" key="1">
    <source>
        <dbReference type="SAM" id="MobiDB-lite"/>
    </source>
</evidence>
<sequence>MCPASHHPSPANHAPPPAVGIDDATGPVPDDATGPSPSGTTRPSPDDATGPVPDDATGPSPSGTTRPSPDNATGPAPDNATGPAPDRATASSRHRAADPSRHLATAPALRRQDFGRRELYGLLDTGSLRRLRRDTYVRSAPDAPSWRRQAEEHAAVLHAIITQGVTGVVALESAAILHGGRCLSQPAHVDLVVTWNDGGLRRAPTRLLPDRPPSRDLAPGDRRRALRRRPIVRHRFDLEPDDVVELGSLRLTGLERTIEDCARFLEPDRALAVVDSLFAVAVGAGDRPWDRRAAIDAAAGRLRMRLLERLAARRGERGVRRARAVINTATPWSQSVWESELRRLCLVHGLLPPEPQMPVGLPGVTYYVDLGWRSEHVAVEVDGEIKYAETPAEVLAAQVVRQERIEAQGFEVVRLTPAEVRDGGRALEALRNALPLTASEGRPLPELRTPRERRAALS</sequence>
<feature type="compositionally biased region" description="Low complexity" evidence="1">
    <location>
        <begin position="57"/>
        <end position="69"/>
    </location>
</feature>
<accession>A0A3S4V4I7</accession>
<dbReference type="AlphaFoldDB" id="A0A3S4V4I7"/>